<organism evidence="1 2">
    <name type="scientific">Paenibacillus mesotrionivorans</name>
    <dbReference type="NCBI Taxonomy" id="3160968"/>
    <lineage>
        <taxon>Bacteria</taxon>
        <taxon>Bacillati</taxon>
        <taxon>Bacillota</taxon>
        <taxon>Bacilli</taxon>
        <taxon>Bacillales</taxon>
        <taxon>Paenibacillaceae</taxon>
        <taxon>Paenibacillus</taxon>
    </lineage>
</organism>
<protein>
    <submittedName>
        <fullName evidence="1">ABC transporter ATP-binding protein</fullName>
    </submittedName>
</protein>
<gene>
    <name evidence="1" type="ORF">ACI1P1_23570</name>
</gene>
<reference evidence="1" key="1">
    <citation type="submission" date="2024-12" db="EMBL/GenBank/DDBJ databases">
        <authorList>
            <person name="Wu N."/>
        </authorList>
    </citation>
    <scope>NUCLEOTIDE SEQUENCE</scope>
    <source>
        <strain evidence="1">P15</strain>
    </source>
</reference>
<evidence type="ECO:0000313" key="1">
    <source>
        <dbReference type="EMBL" id="MFM9331278.1"/>
    </source>
</evidence>
<sequence length="279" mass="30917">MSMLEATDLQLGYGNGRAIVDGLSLHLPKGRIYSIIGPNGCGKSTLLRALSRQLRPSGGQVLLEGKNLFRIPPKEAARKLSFLAQSQERVEMKVRDLVAYGRTPYQSLGQTRRTVEDRSIVAWAMEATAVAAMADRDVSNLSGGERQRVWIAMALAQRPELLLLDEPTTYLDICHQMEVLELLQQLNRTYGMTILMVLHEMNQACQFSDEIIVMKAGSVHARGEPLEVMTPELLQEVFQVRAIVGKDGETGKPYCRIQGKMNGRERGIAYESNTGGLSV</sequence>
<dbReference type="EMBL" id="JBJURJ010000017">
    <property type="protein sequence ID" value="MFM9331278.1"/>
    <property type="molecule type" value="Genomic_DNA"/>
</dbReference>
<dbReference type="Proteomes" id="UP001631969">
    <property type="component" value="Unassembled WGS sequence"/>
</dbReference>
<keyword evidence="1" id="KW-0547">Nucleotide-binding</keyword>
<comment type="caution">
    <text evidence="1">The sequence shown here is derived from an EMBL/GenBank/DDBJ whole genome shotgun (WGS) entry which is preliminary data.</text>
</comment>
<name>A0ACC7P2Q6_9BACL</name>
<evidence type="ECO:0000313" key="2">
    <source>
        <dbReference type="Proteomes" id="UP001631969"/>
    </source>
</evidence>
<keyword evidence="1" id="KW-0067">ATP-binding</keyword>
<keyword evidence="2" id="KW-1185">Reference proteome</keyword>
<proteinExistence type="predicted"/>
<accession>A0ACC7P2Q6</accession>